<dbReference type="SUPFAM" id="SSF56037">
    <property type="entry name" value="PheT/TilS domain"/>
    <property type="match status" value="1"/>
</dbReference>
<dbReference type="OrthoDB" id="9789812at2"/>
<dbReference type="InterPro" id="IPR020825">
    <property type="entry name" value="Phe-tRNA_synthase-like_B3/B4"/>
</dbReference>
<comment type="caution">
    <text evidence="2">The sequence shown here is derived from an EMBL/GenBank/DDBJ whole genome shotgun (WGS) entry which is preliminary data.</text>
</comment>
<name>A0A5C6W227_9BACI</name>
<dbReference type="Proteomes" id="UP000321363">
    <property type="component" value="Unassembled WGS sequence"/>
</dbReference>
<evidence type="ECO:0000313" key="2">
    <source>
        <dbReference type="EMBL" id="TXC89849.1"/>
    </source>
</evidence>
<dbReference type="InterPro" id="IPR005146">
    <property type="entry name" value="B3/B4_tRNA-bd"/>
</dbReference>
<reference evidence="2 3" key="1">
    <citation type="journal article" date="2005" name="Int. J. Syst. Evol. Microbiol.">
        <title>Bacillus litoralis sp. nov., isolated from a tidal flat of the Yellow Sea in Korea.</title>
        <authorList>
            <person name="Yoon J.H."/>
            <person name="Oh T.K."/>
        </authorList>
    </citation>
    <scope>NUCLEOTIDE SEQUENCE [LARGE SCALE GENOMIC DNA]</scope>
    <source>
        <strain evidence="2 3">SW-211</strain>
    </source>
</reference>
<dbReference type="PANTHER" id="PTHR39209:SF2">
    <property type="entry name" value="CYTOPLASMIC PROTEIN"/>
    <property type="match status" value="1"/>
</dbReference>
<evidence type="ECO:0000313" key="3">
    <source>
        <dbReference type="Proteomes" id="UP000321363"/>
    </source>
</evidence>
<protein>
    <recommendedName>
        <fullName evidence="1">B3/B4 tRNA-binding domain-containing protein</fullName>
    </recommendedName>
</protein>
<organism evidence="2 3">
    <name type="scientific">Metabacillus litoralis</name>
    <dbReference type="NCBI Taxonomy" id="152268"/>
    <lineage>
        <taxon>Bacteria</taxon>
        <taxon>Bacillati</taxon>
        <taxon>Bacillota</taxon>
        <taxon>Bacilli</taxon>
        <taxon>Bacillales</taxon>
        <taxon>Bacillaceae</taxon>
        <taxon>Metabacillus</taxon>
    </lineage>
</organism>
<proteinExistence type="predicted"/>
<dbReference type="Pfam" id="PF03483">
    <property type="entry name" value="B3_4"/>
    <property type="match status" value="1"/>
</dbReference>
<gene>
    <name evidence="2" type="ORF">FS935_15930</name>
</gene>
<sequence>MEIAIDHILKELSPDFKVGVVHYKDIQVSDSPQMLKGRLHLFQESLYFDYVDKKVTEIPAIAEWRKLFKLVGADPSRYRPSNEALYRRVQKQQFLSNVNSAVDLNNFLSLQYQLPLGIYDYDKLSGDTVTIKIGTSSDSYTAINERDITLSNKILTQDDIGAFGSPYLDSKRTAVTSSTVNAIHFIYFQPSFHSEEANQLLQSLSKMFTQIHGGVSNYSVIT</sequence>
<evidence type="ECO:0000259" key="1">
    <source>
        <dbReference type="SMART" id="SM00873"/>
    </source>
</evidence>
<dbReference type="AlphaFoldDB" id="A0A5C6W227"/>
<dbReference type="GO" id="GO:0003723">
    <property type="term" value="F:RNA binding"/>
    <property type="evidence" value="ECO:0007669"/>
    <property type="project" value="InterPro"/>
</dbReference>
<dbReference type="EMBL" id="VOQF01000008">
    <property type="protein sequence ID" value="TXC89849.1"/>
    <property type="molecule type" value="Genomic_DNA"/>
</dbReference>
<dbReference type="GO" id="GO:0004826">
    <property type="term" value="F:phenylalanine-tRNA ligase activity"/>
    <property type="evidence" value="ECO:0007669"/>
    <property type="project" value="InterPro"/>
</dbReference>
<dbReference type="Gene3D" id="3.50.40.10">
    <property type="entry name" value="Phenylalanyl-trna Synthetase, Chain B, domain 3"/>
    <property type="match status" value="1"/>
</dbReference>
<accession>A0A5C6W227</accession>
<dbReference type="SMART" id="SM00873">
    <property type="entry name" value="B3_4"/>
    <property type="match status" value="1"/>
</dbReference>
<feature type="domain" description="B3/B4 tRNA-binding" evidence="1">
    <location>
        <begin position="62"/>
        <end position="213"/>
    </location>
</feature>
<dbReference type="PANTHER" id="PTHR39209">
    <property type="match status" value="1"/>
</dbReference>
<dbReference type="RefSeq" id="WP_146949646.1">
    <property type="nucleotide sequence ID" value="NZ_VOQF01000008.1"/>
</dbReference>
<keyword evidence="3" id="KW-1185">Reference proteome</keyword>